<protein>
    <submittedName>
        <fullName evidence="2">Uncharacterized protein</fullName>
    </submittedName>
</protein>
<name>A0A0K8W5W1_BACLA</name>
<dbReference type="EMBL" id="GDHF01005721">
    <property type="protein sequence ID" value="JAI46593.1"/>
    <property type="molecule type" value="Transcribed_RNA"/>
</dbReference>
<evidence type="ECO:0000313" key="2">
    <source>
        <dbReference type="EMBL" id="JAI46593.1"/>
    </source>
</evidence>
<reference evidence="2" key="1">
    <citation type="submission" date="2015-06" db="EMBL/GenBank/DDBJ databases">
        <authorList>
            <person name="Hoefler B.C."/>
            <person name="Straight P.D."/>
        </authorList>
    </citation>
    <scope>NUCLEOTIDE SEQUENCE</scope>
</reference>
<proteinExistence type="predicted"/>
<evidence type="ECO:0000256" key="1">
    <source>
        <dbReference type="SAM" id="Phobius"/>
    </source>
</evidence>
<dbReference type="OrthoDB" id="5798273at2759"/>
<organism evidence="2">
    <name type="scientific">Bactrocera latifrons</name>
    <name type="common">Malaysian fruit fly</name>
    <name type="synonym">Chaetodacus latifrons</name>
    <dbReference type="NCBI Taxonomy" id="174628"/>
    <lineage>
        <taxon>Eukaryota</taxon>
        <taxon>Metazoa</taxon>
        <taxon>Ecdysozoa</taxon>
        <taxon>Arthropoda</taxon>
        <taxon>Hexapoda</taxon>
        <taxon>Insecta</taxon>
        <taxon>Pterygota</taxon>
        <taxon>Neoptera</taxon>
        <taxon>Endopterygota</taxon>
        <taxon>Diptera</taxon>
        <taxon>Brachycera</taxon>
        <taxon>Muscomorpha</taxon>
        <taxon>Tephritoidea</taxon>
        <taxon>Tephritidae</taxon>
        <taxon>Bactrocera</taxon>
        <taxon>Bactrocera</taxon>
    </lineage>
</organism>
<dbReference type="AlphaFoldDB" id="A0A0K8W5W1"/>
<keyword evidence="1" id="KW-0472">Membrane</keyword>
<dbReference type="PANTHER" id="PTHR34717:SF1">
    <property type="entry name" value="EG:BACR7A4.20 PROTEIN"/>
    <property type="match status" value="1"/>
</dbReference>
<keyword evidence="1" id="KW-0812">Transmembrane</keyword>
<accession>A0A0K8W5W1</accession>
<feature type="non-terminal residue" evidence="2">
    <location>
        <position position="1"/>
    </location>
</feature>
<dbReference type="SUPFAM" id="SSF159245">
    <property type="entry name" value="AttH-like"/>
    <property type="match status" value="1"/>
</dbReference>
<feature type="transmembrane region" description="Helical" evidence="1">
    <location>
        <begin position="99"/>
        <end position="123"/>
    </location>
</feature>
<gene>
    <name evidence="2" type="ORF">c0_g1_i1</name>
</gene>
<keyword evidence="1" id="KW-1133">Transmembrane helix</keyword>
<sequence>QVTNKHSKSKNKLVVSSTAVACLHRQLCGGTLASTRRSPASVVRIRSIETVALRKAHKVNTANIEIQGDGRVRTIDAYTQITKREIALRNTQIALARSVVMYLVAGIFGGIAALLLFAALIIVVLRLKSQLIFDIYPAKGLFYQLKYVIALVLVRRLRHRVYHTKDELNSPEFLAQIDRPQSLSDNPQSYDVVSFMGANERGEKLFLTLERRRRGVLKACIYLYLPELGLYCTPKLPDMLHFTTDGTRENDEFKGCGFHVYPESSMREWRIRYEGELRPESDTGKCLSVHMNLQFTTQAPFFYHNRDLSSAVIADSVAREAWNDAFYNLLKHVPEMVEKRTHYEQSGRLTGEVQLAGRSFELQLSGFRDHSFGTERCLSNINRYVYVALFLSDGTSLMIGNLSQPSFFLSSLKVGYVCTQTGVYEPITSCNFELYSYGEKGTPPRHKNFIVKTAKSKYFVQIEEQQSSVRYVGANWAAKIYNQFVTCTVNGIKGQGITEYLYRNKDGQRPEAVNATDPEWFRRVKSFERSLSKCEEDESEVFFF</sequence>
<dbReference type="PANTHER" id="PTHR34717">
    <property type="entry name" value="EG:BACR7A4.20 PROTEIN"/>
    <property type="match status" value="1"/>
</dbReference>